<accession>A0ABU2S2N7</accession>
<name>A0ABU2S2N7_9ACTN</name>
<evidence type="ECO:0000256" key="1">
    <source>
        <dbReference type="SAM" id="MobiDB-lite"/>
    </source>
</evidence>
<dbReference type="Proteomes" id="UP001183615">
    <property type="component" value="Unassembled WGS sequence"/>
</dbReference>
<proteinExistence type="predicted"/>
<sequence length="696" mass="76679">MAFSEGVHGQLAVRFQMLLPHLDERQRRLLLAAEARLLGHGGVRAVARVSGVSETTVRRGVFELEAGEAPPPAGRTRRPGGGRKRAEEVDPGLVSALMALVEPDERGDPMSPLRWTTKSLRNLADELTRQGHPISAMTVGRLLKDSGFSLQAQAKTLEGEQHPDRDAQFRYINEQVKQHQADDEPVISVDTKKKEMIGQLPNPGRQWRPKGDPVRVDDHSFFSGPTGEAAIPYGIYDLSADAGWVNVGTDHDTSVFAVASIRRWWQARGRHAYPQATRLLITADAGGSNGYRYRVWKAELAKLVSETGLAITVCHFPPGTSKWNKIEHRLFSHITMNWRGRPLTSYDVVVQSIAATRTRSGLRVDAELDTGRYPLGIAISKAQMKSLPIDYHDTHGTWNYTVRPDADGALGEGTVRNTDHYHAARRRVLDLLSEPALTGMSREELAALTGRITPELSSLREERLHRKRGGPRRHGAGDNKRPVLSPADRVLVSVIYLRHVCSQNLLAEMLGLCQRTIGPSIKEVRRLLQENGISVTPTTLCFSNSKEIEDFVRTEAPVSARGQLTHRLADPSLTGMDRTKLADLIDQLSVRQAALIERRRHQQRGGPRQPGTRGGVFRQKITDAERLLAAVLYQRKLGTRQILADAFGVSLGTLNNALADAQPVLHEAGITLPPAPTRFTTGAELLASVSSNTPAS</sequence>
<dbReference type="Pfam" id="PF07592">
    <property type="entry name" value="DDE_Tnp_ISAZ013"/>
    <property type="match status" value="1"/>
</dbReference>
<comment type="caution">
    <text evidence="2">The sequence shown here is derived from an EMBL/GenBank/DDBJ whole genome shotgun (WGS) entry which is preliminary data.</text>
</comment>
<dbReference type="EMBL" id="JAVREV010000004">
    <property type="protein sequence ID" value="MDT0442684.1"/>
    <property type="molecule type" value="Genomic_DNA"/>
</dbReference>
<reference evidence="3" key="1">
    <citation type="submission" date="2023-07" db="EMBL/GenBank/DDBJ databases">
        <title>30 novel species of actinomycetes from the DSMZ collection.</title>
        <authorList>
            <person name="Nouioui I."/>
        </authorList>
    </citation>
    <scope>NUCLEOTIDE SEQUENCE [LARGE SCALE GENOMIC DNA]</scope>
    <source>
        <strain evidence="3">DSM 41886</strain>
    </source>
</reference>
<evidence type="ECO:0000313" key="3">
    <source>
        <dbReference type="Proteomes" id="UP001183615"/>
    </source>
</evidence>
<dbReference type="RefSeq" id="WP_311617101.1">
    <property type="nucleotide sequence ID" value="NZ_JAVREV010000004.1"/>
</dbReference>
<evidence type="ECO:0000313" key="2">
    <source>
        <dbReference type="EMBL" id="MDT0442684.1"/>
    </source>
</evidence>
<feature type="compositionally biased region" description="Basic residues" evidence="1">
    <location>
        <begin position="465"/>
        <end position="474"/>
    </location>
</feature>
<gene>
    <name evidence="2" type="ORF">RM779_08745</name>
</gene>
<protein>
    <submittedName>
        <fullName evidence="2">ISAzo13 family transposase</fullName>
    </submittedName>
</protein>
<organism evidence="2 3">
    <name type="scientific">Streptomyces johnsoniae</name>
    <dbReference type="NCBI Taxonomy" id="3075532"/>
    <lineage>
        <taxon>Bacteria</taxon>
        <taxon>Bacillati</taxon>
        <taxon>Actinomycetota</taxon>
        <taxon>Actinomycetes</taxon>
        <taxon>Kitasatosporales</taxon>
        <taxon>Streptomycetaceae</taxon>
        <taxon>Streptomyces</taxon>
    </lineage>
</organism>
<keyword evidence="3" id="KW-1185">Reference proteome</keyword>
<feature type="region of interest" description="Disordered" evidence="1">
    <location>
        <begin position="458"/>
        <end position="483"/>
    </location>
</feature>
<dbReference type="InterPro" id="IPR011518">
    <property type="entry name" value="Transposase_36"/>
</dbReference>
<dbReference type="NCBIfam" id="NF033519">
    <property type="entry name" value="transpos_ISAzo13"/>
    <property type="match status" value="1"/>
</dbReference>
<feature type="region of interest" description="Disordered" evidence="1">
    <location>
        <begin position="66"/>
        <end position="88"/>
    </location>
</feature>